<organism evidence="2">
    <name type="scientific">marine sediment metagenome</name>
    <dbReference type="NCBI Taxonomy" id="412755"/>
    <lineage>
        <taxon>unclassified sequences</taxon>
        <taxon>metagenomes</taxon>
        <taxon>ecological metagenomes</taxon>
    </lineage>
</organism>
<evidence type="ECO:0000259" key="1">
    <source>
        <dbReference type="Pfam" id="PF00668"/>
    </source>
</evidence>
<dbReference type="SUPFAM" id="SSF52777">
    <property type="entry name" value="CoA-dependent acyltransferases"/>
    <property type="match status" value="1"/>
</dbReference>
<comment type="caution">
    <text evidence="2">The sequence shown here is derived from an EMBL/GenBank/DDBJ whole genome shotgun (WGS) entry which is preliminary data.</text>
</comment>
<protein>
    <recommendedName>
        <fullName evidence="1">Condensation domain-containing protein</fullName>
    </recommendedName>
</protein>
<dbReference type="PANTHER" id="PTHR28037:SF1">
    <property type="entry name" value="ALCOHOL O-ACETYLTRANSFERASE 1-RELATED"/>
    <property type="match status" value="1"/>
</dbReference>
<gene>
    <name evidence="2" type="ORF">S01H4_33648</name>
</gene>
<reference evidence="2" key="1">
    <citation type="journal article" date="2014" name="Front. Microbiol.">
        <title>High frequency of phylogenetically diverse reductive dehalogenase-homologous genes in deep subseafloor sedimentary metagenomes.</title>
        <authorList>
            <person name="Kawai M."/>
            <person name="Futagami T."/>
            <person name="Toyoda A."/>
            <person name="Takaki Y."/>
            <person name="Nishi S."/>
            <person name="Hori S."/>
            <person name="Arai W."/>
            <person name="Tsubouchi T."/>
            <person name="Morono Y."/>
            <person name="Uchiyama I."/>
            <person name="Ito T."/>
            <person name="Fujiyama A."/>
            <person name="Inagaki F."/>
            <person name="Takami H."/>
        </authorList>
    </citation>
    <scope>NUCLEOTIDE SEQUENCE</scope>
    <source>
        <strain evidence="2">Expedition CK06-06</strain>
    </source>
</reference>
<evidence type="ECO:0000313" key="2">
    <source>
        <dbReference type="EMBL" id="GAG81235.1"/>
    </source>
</evidence>
<dbReference type="PANTHER" id="PTHR28037">
    <property type="entry name" value="ALCOHOL O-ACETYLTRANSFERASE 1-RELATED"/>
    <property type="match status" value="1"/>
</dbReference>
<feature type="domain" description="Condensation" evidence="1">
    <location>
        <begin position="24"/>
        <end position="141"/>
    </location>
</feature>
<sequence>MKRETIAYERVLYYMGDKSPMYFAFRVKVKGAIKKSKLEEALLKVQQKHPLARVRVEMTKDKKQFITTENVPKIPLIEFNRDETSWKDIVKKELCKPFDIFKGPMIRVFLIQRENISDVVAVFHHALCDGLSAVLFLHDVFLFLADPDMPVNPYTDAPIFSKLIKKNILEIIRKRELPGWLKNKEYLNLELKPPQEEPFLQPDFAIHNWFFTEDKQKNSFTGK</sequence>
<dbReference type="AlphaFoldDB" id="X1AF79"/>
<dbReference type="Pfam" id="PF00668">
    <property type="entry name" value="Condensation"/>
    <property type="match status" value="1"/>
</dbReference>
<dbReference type="InterPro" id="IPR001242">
    <property type="entry name" value="Condensation_dom"/>
</dbReference>
<dbReference type="InterPro" id="IPR023213">
    <property type="entry name" value="CAT-like_dom_sf"/>
</dbReference>
<dbReference type="InterPro" id="IPR052058">
    <property type="entry name" value="Alcohol_O-acetyltransferase"/>
</dbReference>
<dbReference type="GO" id="GO:0003824">
    <property type="term" value="F:catalytic activity"/>
    <property type="evidence" value="ECO:0007669"/>
    <property type="project" value="InterPro"/>
</dbReference>
<proteinExistence type="predicted"/>
<name>X1AF79_9ZZZZ</name>
<dbReference type="EMBL" id="BART01017728">
    <property type="protein sequence ID" value="GAG81235.1"/>
    <property type="molecule type" value="Genomic_DNA"/>
</dbReference>
<dbReference type="Gene3D" id="3.30.559.10">
    <property type="entry name" value="Chloramphenicol acetyltransferase-like domain"/>
    <property type="match status" value="1"/>
</dbReference>
<accession>X1AF79</accession>
<feature type="non-terminal residue" evidence="2">
    <location>
        <position position="223"/>
    </location>
</feature>